<keyword evidence="2" id="KW-1185">Reference proteome</keyword>
<keyword evidence="1" id="KW-0808">Transferase</keyword>
<reference evidence="1 2" key="1">
    <citation type="submission" date="2016-09" db="EMBL/GenBank/DDBJ databases">
        <title>Complete genome of Desulfosporosinus sp. OL.</title>
        <authorList>
            <person name="Mardanov A."/>
            <person name="Beletsky A."/>
            <person name="Panova A."/>
            <person name="Karnachuk O."/>
            <person name="Ravin N."/>
        </authorList>
    </citation>
    <scope>NUCLEOTIDE SEQUENCE [LARGE SCALE GENOMIC DNA]</scope>
    <source>
        <strain evidence="1 2">OL</strain>
    </source>
</reference>
<sequence length="242" mass="28092">MKNEHNMAKRSLLYWAELFSRQMVEKQAYETLKDTITINILNFDYLQETDEFHSEFCLLEKKKHFLLTDALAMHFIEMPKLRQKWRTKEVTPQKDPLVGWLLMLDGNDNEEIRKQLEVVAMGDPMIDRAMKDWEVASADPQLRELYYDRKKAILDQLAAVEASNLKAEKAKKDGIAEGVAIGKVETICQYLEARFGVESQVLQEKIRTITDLDVLSRITNRIFIVAHLDDAIALVQDYLVSQ</sequence>
<protein>
    <submittedName>
        <fullName evidence="1">Signal transduction histidine kinase</fullName>
    </submittedName>
</protein>
<dbReference type="PANTHER" id="PTHR41317:SF1">
    <property type="entry name" value="PD-(D_E)XK NUCLEASE FAMILY TRANSPOSASE"/>
    <property type="match status" value="1"/>
</dbReference>
<dbReference type="GO" id="GO:0016301">
    <property type="term" value="F:kinase activity"/>
    <property type="evidence" value="ECO:0007669"/>
    <property type="project" value="UniProtKB-KW"/>
</dbReference>
<name>A0A1Q8QKS4_9FIRM</name>
<dbReference type="Pfam" id="PF12784">
    <property type="entry name" value="PDDEXK_2"/>
    <property type="match status" value="1"/>
</dbReference>
<evidence type="ECO:0000313" key="2">
    <source>
        <dbReference type="Proteomes" id="UP000186102"/>
    </source>
</evidence>
<dbReference type="PANTHER" id="PTHR41317">
    <property type="entry name" value="PD-(D_E)XK NUCLEASE FAMILY TRANSPOSASE"/>
    <property type="match status" value="1"/>
</dbReference>
<dbReference type="EMBL" id="MLBF01000049">
    <property type="protein sequence ID" value="OLN27940.1"/>
    <property type="molecule type" value="Genomic_DNA"/>
</dbReference>
<dbReference type="NCBIfam" id="TIGR01784">
    <property type="entry name" value="T_den_put_tspse"/>
    <property type="match status" value="1"/>
</dbReference>
<organism evidence="1 2">
    <name type="scientific">Desulfosporosinus metallidurans</name>
    <dbReference type="NCBI Taxonomy" id="1888891"/>
    <lineage>
        <taxon>Bacteria</taxon>
        <taxon>Bacillati</taxon>
        <taxon>Bacillota</taxon>
        <taxon>Clostridia</taxon>
        <taxon>Eubacteriales</taxon>
        <taxon>Desulfitobacteriaceae</taxon>
        <taxon>Desulfosporosinus</taxon>
    </lineage>
</organism>
<gene>
    <name evidence="1" type="ORF">DSOL_4299</name>
</gene>
<dbReference type="OrthoDB" id="2973070at2"/>
<evidence type="ECO:0000313" key="1">
    <source>
        <dbReference type="EMBL" id="OLN27940.1"/>
    </source>
</evidence>
<dbReference type="STRING" id="1888891.DSOL_4299"/>
<keyword evidence="1" id="KW-0418">Kinase</keyword>
<dbReference type="Proteomes" id="UP000186102">
    <property type="component" value="Unassembled WGS sequence"/>
</dbReference>
<accession>A0A1Q8QKS4</accession>
<dbReference type="AlphaFoldDB" id="A0A1Q8QKS4"/>
<dbReference type="InterPro" id="IPR010106">
    <property type="entry name" value="RpnA"/>
</dbReference>
<comment type="caution">
    <text evidence="1">The sequence shown here is derived from an EMBL/GenBank/DDBJ whole genome shotgun (WGS) entry which is preliminary data.</text>
</comment>
<proteinExistence type="predicted"/>